<dbReference type="Pfam" id="PF07228">
    <property type="entry name" value="SpoIIE"/>
    <property type="match status" value="1"/>
</dbReference>
<dbReference type="SMART" id="SM00331">
    <property type="entry name" value="PP2C_SIG"/>
    <property type="match status" value="1"/>
</dbReference>
<dbReference type="RefSeq" id="WP_218884955.1">
    <property type="nucleotide sequence ID" value="NZ_BAAAGN010000022.1"/>
</dbReference>
<comment type="caution">
    <text evidence="3">The sequence shown here is derived from an EMBL/GenBank/DDBJ whole genome shotgun (WGS) entry which is preliminary data.</text>
</comment>
<name>A0A7Y9DKK2_9ACTN</name>
<dbReference type="PANTHER" id="PTHR43156">
    <property type="entry name" value="STAGE II SPORULATION PROTEIN E-RELATED"/>
    <property type="match status" value="1"/>
</dbReference>
<dbReference type="EMBL" id="JACCBB010000001">
    <property type="protein sequence ID" value="NYD22302.1"/>
    <property type="molecule type" value="Genomic_DNA"/>
</dbReference>
<dbReference type="SUPFAM" id="SSF81606">
    <property type="entry name" value="PP2C-like"/>
    <property type="match status" value="1"/>
</dbReference>
<gene>
    <name evidence="3" type="ORF">BJ968_001842</name>
</gene>
<proteinExistence type="predicted"/>
<dbReference type="AlphaFoldDB" id="A0A7Y9DKK2"/>
<accession>A0A7Y9DKK2</accession>
<reference evidence="3 4" key="1">
    <citation type="submission" date="2020-07" db="EMBL/GenBank/DDBJ databases">
        <title>Sequencing the genomes of 1000 actinobacteria strains.</title>
        <authorList>
            <person name="Klenk H.-P."/>
        </authorList>
    </citation>
    <scope>NUCLEOTIDE SEQUENCE [LARGE SCALE GENOMIC DNA]</scope>
    <source>
        <strain evidence="3 4">DSM 7487</strain>
    </source>
</reference>
<sequence length="495" mass="52371">MTGPATGRGAAEDDQRRALRRALAHRDLTVGDLWGRFFAMGGSVGPGDVEDFLAGGSLPALERTLLALAANERLTERVAALRVPPSRERAVPPPAGRAGSALAAVLQEARRAAAGELGVVVDRAGRALGVRAVLYLADDEQRSLVPFDPPRGERARRPLSIERTLPGRAFRLGRTQTALTGRPRWWIPVLDGAHRTGVLDVAPANRHDLRDPLLRREFEVLARLIGRMVTASATTGDAVEVARQAHPRSPAAELVWRLLPPLTADTGRFSVSGLLEPAADVGGDVFDYALAADHVDLAVLDAMGHALGAGLMASAALAAYRACRRAGGGLLAQAAAVDDVLVTHFPDALVTGVLLHLDLGTGRLTYVGAGHPAPVVLRAGRAVADLDGGRRTPFGLPVPGPDAVGEASLEPGDWIALHTDGVEEARDAAGEFFGRPRLVDFLERAVAADLGPAETARRLLRAIMEHQGDALQDDATVLLARWRGEDPHPRDQALP</sequence>
<dbReference type="InterPro" id="IPR001932">
    <property type="entry name" value="PPM-type_phosphatase-like_dom"/>
</dbReference>
<evidence type="ECO:0000259" key="2">
    <source>
        <dbReference type="SMART" id="SM00331"/>
    </source>
</evidence>
<dbReference type="GO" id="GO:0016791">
    <property type="term" value="F:phosphatase activity"/>
    <property type="evidence" value="ECO:0007669"/>
    <property type="project" value="TreeGrafter"/>
</dbReference>
<dbReference type="PANTHER" id="PTHR43156:SF2">
    <property type="entry name" value="STAGE II SPORULATION PROTEIN E"/>
    <property type="match status" value="1"/>
</dbReference>
<protein>
    <recommendedName>
        <fullName evidence="2">PPM-type phosphatase domain-containing protein</fullName>
    </recommendedName>
</protein>
<dbReference type="InterPro" id="IPR052016">
    <property type="entry name" value="Bact_Sigma-Reg"/>
</dbReference>
<keyword evidence="1" id="KW-0378">Hydrolase</keyword>
<evidence type="ECO:0000256" key="1">
    <source>
        <dbReference type="ARBA" id="ARBA00022801"/>
    </source>
</evidence>
<evidence type="ECO:0000313" key="3">
    <source>
        <dbReference type="EMBL" id="NYD22302.1"/>
    </source>
</evidence>
<dbReference type="InterPro" id="IPR036457">
    <property type="entry name" value="PPM-type-like_dom_sf"/>
</dbReference>
<dbReference type="Proteomes" id="UP000521922">
    <property type="component" value="Unassembled WGS sequence"/>
</dbReference>
<evidence type="ECO:0000313" key="4">
    <source>
        <dbReference type="Proteomes" id="UP000521922"/>
    </source>
</evidence>
<feature type="domain" description="PPM-type phosphatase" evidence="2">
    <location>
        <begin position="266"/>
        <end position="482"/>
    </location>
</feature>
<dbReference type="Gene3D" id="3.60.40.10">
    <property type="entry name" value="PPM-type phosphatase domain"/>
    <property type="match status" value="1"/>
</dbReference>
<keyword evidence="4" id="KW-1185">Reference proteome</keyword>
<organism evidence="3 4">
    <name type="scientific">Kineococcus aurantiacus</name>
    <dbReference type="NCBI Taxonomy" id="37633"/>
    <lineage>
        <taxon>Bacteria</taxon>
        <taxon>Bacillati</taxon>
        <taxon>Actinomycetota</taxon>
        <taxon>Actinomycetes</taxon>
        <taxon>Kineosporiales</taxon>
        <taxon>Kineosporiaceae</taxon>
        <taxon>Kineococcus</taxon>
    </lineage>
</organism>